<protein>
    <submittedName>
        <fullName evidence="10">Spermidine/putrescine ABC transporter permease</fullName>
    </submittedName>
</protein>
<evidence type="ECO:0000313" key="11">
    <source>
        <dbReference type="Proteomes" id="UP000602004"/>
    </source>
</evidence>
<organism evidence="10 11">
    <name type="scientific">Paraburkholderia caffeinilytica</name>
    <dbReference type="NCBI Taxonomy" id="1761016"/>
    <lineage>
        <taxon>Bacteria</taxon>
        <taxon>Pseudomonadati</taxon>
        <taxon>Pseudomonadota</taxon>
        <taxon>Betaproteobacteria</taxon>
        <taxon>Burkholderiales</taxon>
        <taxon>Burkholderiaceae</taxon>
        <taxon>Paraburkholderia</taxon>
    </lineage>
</organism>
<sequence length="409" mass="44214">MPDALRDSGRRVRRGHVRGDVRGALWLIAPLAIFMLVFFVMPIASLLSRSAWDPVVLHAFPATAEALKGWAGDSVPAPATFAALAHDIENADAAGTLGDAATRLNQDAPGMRALLMRTRRQLAHANAADTPPKLATVDSRWGEVATWKTLSRSLSPLTASYLLRAVDHAETSDGHVVALSSEEGVYVGVLGRTLWMSAVVTLLVTLLGFPLSYWLTGLPERHQQRAMMAILIPFWTSILVRIAAWMVVLPREGLVNEVLMSAHLIDSPVALLYNRTGVYISMVHILIPFMVLPVFAVMRGIPRSYQMAAISLGSHPFGAFWRVYVPQTLPGVAAGAMLVFVSALGYYIAPALLGGAGDQMLSYYIAYFTNTAINWGFAAALSALLLVATGMLFVVYRMLVAVLPAHKGA</sequence>
<evidence type="ECO:0000256" key="5">
    <source>
        <dbReference type="ARBA" id="ARBA00022692"/>
    </source>
</evidence>
<name>A0ABQ1LW79_9BURK</name>
<evidence type="ECO:0000256" key="3">
    <source>
        <dbReference type="ARBA" id="ARBA00022448"/>
    </source>
</evidence>
<keyword evidence="7 8" id="KW-0472">Membrane</keyword>
<keyword evidence="5 8" id="KW-0812">Transmembrane</keyword>
<dbReference type="PANTHER" id="PTHR42929:SF5">
    <property type="entry name" value="ABC TRANSPORTER PERMEASE PROTEIN"/>
    <property type="match status" value="1"/>
</dbReference>
<evidence type="ECO:0000256" key="7">
    <source>
        <dbReference type="ARBA" id="ARBA00023136"/>
    </source>
</evidence>
<dbReference type="Gene3D" id="1.10.3720.10">
    <property type="entry name" value="MetI-like"/>
    <property type="match status" value="1"/>
</dbReference>
<dbReference type="PANTHER" id="PTHR42929">
    <property type="entry name" value="INNER MEMBRANE ABC TRANSPORTER PERMEASE PROTEIN YDCU-RELATED-RELATED"/>
    <property type="match status" value="1"/>
</dbReference>
<dbReference type="CDD" id="cd06261">
    <property type="entry name" value="TM_PBP2"/>
    <property type="match status" value="1"/>
</dbReference>
<dbReference type="SUPFAM" id="SSF161098">
    <property type="entry name" value="MetI-like"/>
    <property type="match status" value="1"/>
</dbReference>
<evidence type="ECO:0000313" key="10">
    <source>
        <dbReference type="EMBL" id="GGC29411.1"/>
    </source>
</evidence>
<evidence type="ECO:0000259" key="9">
    <source>
        <dbReference type="PROSITE" id="PS50928"/>
    </source>
</evidence>
<comment type="similarity">
    <text evidence="2">Belongs to the binding-protein-dependent transport system permease family. CysTW subfamily.</text>
</comment>
<dbReference type="PROSITE" id="PS50928">
    <property type="entry name" value="ABC_TM1"/>
    <property type="match status" value="1"/>
</dbReference>
<proteinExistence type="inferred from homology"/>
<evidence type="ECO:0000256" key="1">
    <source>
        <dbReference type="ARBA" id="ARBA00004651"/>
    </source>
</evidence>
<keyword evidence="6 8" id="KW-1133">Transmembrane helix</keyword>
<comment type="subcellular location">
    <subcellularLocation>
        <location evidence="1 8">Cell membrane</location>
        <topology evidence="1 8">Multi-pass membrane protein</topology>
    </subcellularLocation>
</comment>
<dbReference type="InterPro" id="IPR000515">
    <property type="entry name" value="MetI-like"/>
</dbReference>
<evidence type="ECO:0000256" key="4">
    <source>
        <dbReference type="ARBA" id="ARBA00022475"/>
    </source>
</evidence>
<evidence type="ECO:0000256" key="2">
    <source>
        <dbReference type="ARBA" id="ARBA00007069"/>
    </source>
</evidence>
<comment type="caution">
    <text evidence="10">The sequence shown here is derived from an EMBL/GenBank/DDBJ whole genome shotgun (WGS) entry which is preliminary data.</text>
</comment>
<keyword evidence="11" id="KW-1185">Reference proteome</keyword>
<feature type="transmembrane region" description="Helical" evidence="8">
    <location>
        <begin position="278"/>
        <end position="298"/>
    </location>
</feature>
<keyword evidence="4" id="KW-1003">Cell membrane</keyword>
<feature type="transmembrane region" description="Helical" evidence="8">
    <location>
        <begin position="21"/>
        <end position="44"/>
    </location>
</feature>
<feature type="domain" description="ABC transmembrane type-1" evidence="9">
    <location>
        <begin position="190"/>
        <end position="396"/>
    </location>
</feature>
<feature type="transmembrane region" description="Helical" evidence="8">
    <location>
        <begin position="227"/>
        <end position="248"/>
    </location>
</feature>
<dbReference type="RefSeq" id="WP_115782708.1">
    <property type="nucleotide sequence ID" value="NZ_BMHL01000002.1"/>
</dbReference>
<dbReference type="Proteomes" id="UP000602004">
    <property type="component" value="Unassembled WGS sequence"/>
</dbReference>
<reference evidence="11" key="1">
    <citation type="journal article" date="2019" name="Int. J. Syst. Evol. Microbiol.">
        <title>The Global Catalogue of Microorganisms (GCM) 10K type strain sequencing project: providing services to taxonomists for standard genome sequencing and annotation.</title>
        <authorList>
            <consortium name="The Broad Institute Genomics Platform"/>
            <consortium name="The Broad Institute Genome Sequencing Center for Infectious Disease"/>
            <person name="Wu L."/>
            <person name="Ma J."/>
        </authorList>
    </citation>
    <scope>NUCLEOTIDE SEQUENCE [LARGE SCALE GENOMIC DNA]</scope>
    <source>
        <strain evidence="11">CGMCC 1.15103</strain>
    </source>
</reference>
<dbReference type="InterPro" id="IPR035906">
    <property type="entry name" value="MetI-like_sf"/>
</dbReference>
<evidence type="ECO:0000256" key="8">
    <source>
        <dbReference type="RuleBase" id="RU363032"/>
    </source>
</evidence>
<evidence type="ECO:0000256" key="6">
    <source>
        <dbReference type="ARBA" id="ARBA00022989"/>
    </source>
</evidence>
<keyword evidence="3 8" id="KW-0813">Transport</keyword>
<gene>
    <name evidence="10" type="ORF">GCM10011400_15020</name>
</gene>
<accession>A0ABQ1LW79</accession>
<dbReference type="Pfam" id="PF00528">
    <property type="entry name" value="BPD_transp_1"/>
    <property type="match status" value="1"/>
</dbReference>
<feature type="transmembrane region" description="Helical" evidence="8">
    <location>
        <begin position="194"/>
        <end position="215"/>
    </location>
</feature>
<dbReference type="EMBL" id="BMHL01000002">
    <property type="protein sequence ID" value="GGC29411.1"/>
    <property type="molecule type" value="Genomic_DNA"/>
</dbReference>
<feature type="transmembrane region" description="Helical" evidence="8">
    <location>
        <begin position="332"/>
        <end position="353"/>
    </location>
</feature>
<feature type="transmembrane region" description="Helical" evidence="8">
    <location>
        <begin position="373"/>
        <end position="396"/>
    </location>
</feature>